<feature type="region of interest" description="Disordered" evidence="1">
    <location>
        <begin position="13"/>
        <end position="41"/>
    </location>
</feature>
<dbReference type="GeneID" id="25331418"/>
<dbReference type="PANTHER" id="PTHR34693:SF1">
    <property type="entry name" value="PROTEIN PAR32"/>
    <property type="match status" value="1"/>
</dbReference>
<name>A0A0D2CLH3_9EURO</name>
<dbReference type="HOGENOM" id="CLU_128301_0_0_1"/>
<evidence type="ECO:0000256" key="1">
    <source>
        <dbReference type="SAM" id="MobiDB-lite"/>
    </source>
</evidence>
<organism evidence="2 3">
    <name type="scientific">Exophiala xenobiotica</name>
    <dbReference type="NCBI Taxonomy" id="348802"/>
    <lineage>
        <taxon>Eukaryota</taxon>
        <taxon>Fungi</taxon>
        <taxon>Dikarya</taxon>
        <taxon>Ascomycota</taxon>
        <taxon>Pezizomycotina</taxon>
        <taxon>Eurotiomycetes</taxon>
        <taxon>Chaetothyriomycetidae</taxon>
        <taxon>Chaetothyriales</taxon>
        <taxon>Herpotrichiellaceae</taxon>
        <taxon>Exophiala</taxon>
    </lineage>
</organism>
<dbReference type="OrthoDB" id="3063476at2759"/>
<keyword evidence="3" id="KW-1185">Reference proteome</keyword>
<dbReference type="RefSeq" id="XP_013311306.1">
    <property type="nucleotide sequence ID" value="XM_013455852.1"/>
</dbReference>
<feature type="compositionally biased region" description="Low complexity" evidence="1">
    <location>
        <begin position="137"/>
        <end position="155"/>
    </location>
</feature>
<dbReference type="EMBL" id="KN847322">
    <property type="protein sequence ID" value="KIW50722.1"/>
    <property type="molecule type" value="Genomic_DNA"/>
</dbReference>
<reference evidence="2 3" key="1">
    <citation type="submission" date="2015-01" db="EMBL/GenBank/DDBJ databases">
        <title>The Genome Sequence of Exophiala xenobiotica CBS118157.</title>
        <authorList>
            <consortium name="The Broad Institute Genomics Platform"/>
            <person name="Cuomo C."/>
            <person name="de Hoog S."/>
            <person name="Gorbushina A."/>
            <person name="Stielow B."/>
            <person name="Teixiera M."/>
            <person name="Abouelleil A."/>
            <person name="Chapman S.B."/>
            <person name="Priest M."/>
            <person name="Young S.K."/>
            <person name="Wortman J."/>
            <person name="Nusbaum C."/>
            <person name="Birren B."/>
        </authorList>
    </citation>
    <scope>NUCLEOTIDE SEQUENCE [LARGE SCALE GENOMIC DNA]</scope>
    <source>
        <strain evidence="2 3">CBS 118157</strain>
    </source>
</reference>
<evidence type="ECO:0000313" key="2">
    <source>
        <dbReference type="EMBL" id="KIW50722.1"/>
    </source>
</evidence>
<dbReference type="Proteomes" id="UP000054342">
    <property type="component" value="Unassembled WGS sequence"/>
</dbReference>
<dbReference type="AlphaFoldDB" id="A0A0D2CLH3"/>
<gene>
    <name evidence="2" type="ORF">PV05_09510</name>
</gene>
<accession>A0A0D2CLH3</accession>
<evidence type="ECO:0000313" key="3">
    <source>
        <dbReference type="Proteomes" id="UP000054342"/>
    </source>
</evidence>
<feature type="region of interest" description="Disordered" evidence="1">
    <location>
        <begin position="115"/>
        <end position="155"/>
    </location>
</feature>
<sequence>MVTSTAEDVFIHVGRGGAGNITSSSTKETRRPSYSADSQSFRQGFGTRRFSTGIGGSGNITTASQLEKQSEAEETSRLLYDMQAPGIVLVDEGYHTGRGGFGNKYQPTEAEIDEARQNNENIRRQSLASINKRRESLASSMAGGSPSSSWNSRRMSITDSMKDFFKGRSPSKA</sequence>
<dbReference type="InterPro" id="IPR022024">
    <property type="entry name" value="DUF3602"/>
</dbReference>
<dbReference type="PANTHER" id="PTHR34693">
    <property type="entry name" value="PROTEIN PAR32"/>
    <property type="match status" value="1"/>
</dbReference>
<protein>
    <submittedName>
        <fullName evidence="2">Uncharacterized protein</fullName>
    </submittedName>
</protein>
<proteinExistence type="predicted"/>
<dbReference type="Pfam" id="PF12223">
    <property type="entry name" value="DUF3602"/>
    <property type="match status" value="1"/>
</dbReference>
<dbReference type="InterPro" id="IPR053203">
    <property type="entry name" value="Cisplatin_resist-associated"/>
</dbReference>